<keyword evidence="1" id="KW-0175">Coiled coil</keyword>
<evidence type="ECO:0000313" key="4">
    <source>
        <dbReference type="EMBL" id="EAS02815.2"/>
    </source>
</evidence>
<keyword evidence="3" id="KW-0472">Membrane</keyword>
<feature type="compositionally biased region" description="Polar residues" evidence="2">
    <location>
        <begin position="910"/>
        <end position="939"/>
    </location>
</feature>
<reference evidence="5" key="1">
    <citation type="journal article" date="2006" name="PLoS Biol.">
        <title>Macronuclear genome sequence of the ciliate Tetrahymena thermophila, a model eukaryote.</title>
        <authorList>
            <person name="Eisen J.A."/>
            <person name="Coyne R.S."/>
            <person name="Wu M."/>
            <person name="Wu D."/>
            <person name="Thiagarajan M."/>
            <person name="Wortman J.R."/>
            <person name="Badger J.H."/>
            <person name="Ren Q."/>
            <person name="Amedeo P."/>
            <person name="Jones K.M."/>
            <person name="Tallon L.J."/>
            <person name="Delcher A.L."/>
            <person name="Salzberg S.L."/>
            <person name="Silva J.C."/>
            <person name="Haas B.J."/>
            <person name="Majoros W.H."/>
            <person name="Farzad M."/>
            <person name="Carlton J.M."/>
            <person name="Smith R.K. Jr."/>
            <person name="Garg J."/>
            <person name="Pearlman R.E."/>
            <person name="Karrer K.M."/>
            <person name="Sun L."/>
            <person name="Manning G."/>
            <person name="Elde N.C."/>
            <person name="Turkewitz A.P."/>
            <person name="Asai D.J."/>
            <person name="Wilkes D.E."/>
            <person name="Wang Y."/>
            <person name="Cai H."/>
            <person name="Collins K."/>
            <person name="Stewart B.A."/>
            <person name="Lee S.R."/>
            <person name="Wilamowska K."/>
            <person name="Weinberg Z."/>
            <person name="Ruzzo W.L."/>
            <person name="Wloga D."/>
            <person name="Gaertig J."/>
            <person name="Frankel J."/>
            <person name="Tsao C.-C."/>
            <person name="Gorovsky M.A."/>
            <person name="Keeling P.J."/>
            <person name="Waller R.F."/>
            <person name="Patron N.J."/>
            <person name="Cherry J.M."/>
            <person name="Stover N.A."/>
            <person name="Krieger C.J."/>
            <person name="del Toro C."/>
            <person name="Ryder H.F."/>
            <person name="Williamson S.C."/>
            <person name="Barbeau R.A."/>
            <person name="Hamilton E.P."/>
            <person name="Orias E."/>
        </authorList>
    </citation>
    <scope>NUCLEOTIDE SEQUENCE [LARGE SCALE GENOMIC DNA]</scope>
    <source>
        <strain evidence="5">SB210</strain>
    </source>
</reference>
<dbReference type="Proteomes" id="UP000009168">
    <property type="component" value="Unassembled WGS sequence"/>
</dbReference>
<protein>
    <submittedName>
        <fullName evidence="4">Transmembrane protein, putative</fullName>
    </submittedName>
</protein>
<dbReference type="KEGG" id="tet:TTHERM_00349050"/>
<keyword evidence="5" id="KW-1185">Reference proteome</keyword>
<dbReference type="PANTHER" id="PTHR46007">
    <property type="entry name" value="MEDIATOR OF RNA POLYMERASE II TRANSCRIPTION SUBUNIT 12"/>
    <property type="match status" value="1"/>
</dbReference>
<keyword evidence="3" id="KW-1133">Transmembrane helix</keyword>
<dbReference type="GeneID" id="7835445"/>
<dbReference type="InterPro" id="IPR051647">
    <property type="entry name" value="Mediator_comp_sub12"/>
</dbReference>
<feature type="region of interest" description="Disordered" evidence="2">
    <location>
        <begin position="250"/>
        <end position="311"/>
    </location>
</feature>
<feature type="transmembrane region" description="Helical" evidence="3">
    <location>
        <begin position="1419"/>
        <end position="1446"/>
    </location>
</feature>
<gene>
    <name evidence="4" type="ORF">TTHERM_00349050</name>
</gene>
<feature type="compositionally biased region" description="Low complexity" evidence="2">
    <location>
        <begin position="205"/>
        <end position="222"/>
    </location>
</feature>
<proteinExistence type="predicted"/>
<evidence type="ECO:0000256" key="3">
    <source>
        <dbReference type="SAM" id="Phobius"/>
    </source>
</evidence>
<dbReference type="GO" id="GO:0045944">
    <property type="term" value="P:positive regulation of transcription by RNA polymerase II"/>
    <property type="evidence" value="ECO:0007669"/>
    <property type="project" value="TreeGrafter"/>
</dbReference>
<feature type="transmembrane region" description="Helical" evidence="3">
    <location>
        <begin position="1335"/>
        <end position="1353"/>
    </location>
</feature>
<dbReference type="GO" id="GO:0016592">
    <property type="term" value="C:mediator complex"/>
    <property type="evidence" value="ECO:0007669"/>
    <property type="project" value="TreeGrafter"/>
</dbReference>
<dbReference type="RefSeq" id="XP_001023060.2">
    <property type="nucleotide sequence ID" value="XM_001023060.2"/>
</dbReference>
<feature type="coiled-coil region" evidence="1">
    <location>
        <begin position="372"/>
        <end position="406"/>
    </location>
</feature>
<feature type="coiled-coil region" evidence="1">
    <location>
        <begin position="726"/>
        <end position="897"/>
    </location>
</feature>
<feature type="transmembrane region" description="Helical" evidence="3">
    <location>
        <begin position="1458"/>
        <end position="1477"/>
    </location>
</feature>
<dbReference type="EMBL" id="GG662523">
    <property type="protein sequence ID" value="EAS02815.2"/>
    <property type="molecule type" value="Genomic_DNA"/>
</dbReference>
<feature type="region of interest" description="Disordered" evidence="2">
    <location>
        <begin position="898"/>
        <end position="939"/>
    </location>
</feature>
<dbReference type="GO" id="GO:0003713">
    <property type="term" value="F:transcription coactivator activity"/>
    <property type="evidence" value="ECO:0007669"/>
    <property type="project" value="TreeGrafter"/>
</dbReference>
<organism evidence="4 5">
    <name type="scientific">Tetrahymena thermophila (strain SB210)</name>
    <dbReference type="NCBI Taxonomy" id="312017"/>
    <lineage>
        <taxon>Eukaryota</taxon>
        <taxon>Sar</taxon>
        <taxon>Alveolata</taxon>
        <taxon>Ciliophora</taxon>
        <taxon>Intramacronucleata</taxon>
        <taxon>Oligohymenophorea</taxon>
        <taxon>Hymenostomatida</taxon>
        <taxon>Tetrahymenina</taxon>
        <taxon>Tetrahymenidae</taxon>
        <taxon>Tetrahymena</taxon>
    </lineage>
</organism>
<name>I7M3B3_TETTS</name>
<keyword evidence="3 4" id="KW-0812">Transmembrane</keyword>
<feature type="region of interest" description="Disordered" evidence="2">
    <location>
        <begin position="1"/>
        <end position="60"/>
    </location>
</feature>
<feature type="coiled-coil region" evidence="1">
    <location>
        <begin position="968"/>
        <end position="1082"/>
    </location>
</feature>
<feature type="compositionally biased region" description="Low complexity" evidence="2">
    <location>
        <begin position="252"/>
        <end position="293"/>
    </location>
</feature>
<evidence type="ECO:0000256" key="1">
    <source>
        <dbReference type="SAM" id="Coils"/>
    </source>
</evidence>
<feature type="coiled-coil region" evidence="1">
    <location>
        <begin position="470"/>
        <end position="565"/>
    </location>
</feature>
<accession>I7M3B3</accession>
<feature type="coiled-coil region" evidence="1">
    <location>
        <begin position="1132"/>
        <end position="1159"/>
    </location>
</feature>
<evidence type="ECO:0000313" key="5">
    <source>
        <dbReference type="Proteomes" id="UP000009168"/>
    </source>
</evidence>
<sequence>MEEAEAVEFSPSYRILEVTEESDEESNHNHLKNEFSNSQHESHQDTAQSAKNQYQTQKQPQEIIEIDENLDDGEEQSFQYSKKKVDSSGKEIEEFYQNMSFQNSPNQPQVLQINNTSNIQPSQKINQNVQNAYGYINQQQQLQQQQQQQQQFQNGVPSFNIQIQRNGEKYELKSASKNLMQTFSNTQNQQNNQPIAQNAPIQVFKPQPNFNNKLQQNQNLPPQEEETRERKLSVQPVRLIDQEAFLMKASPQNQNNGNNANVNYSSSNNNINTNTSVNTSQNSRNNQRAQTNSSDKKRHEKNPQQNDQQFSNQVQYLINKRTQAQLKKEQALSSQKKQMLNQQLLNASDDEMENIVPMSSNPNKLPLTLVQQENLERQYKEVLLELESTQKQLDEVEKSLRIETLNFEESKRHVLILKMALQQKVEEETLKQILAEVIHDARINKVDLYTYLARQMNQQQLEGDKNKHRVVDLERQVKKLKQINEEQSKQMKQLQEFNESINVELKNAIYALQMAEDEKERMLAEQRQQILDQNSHEKDQLLDYLTDCKNQINVLQQEIINLKHQVNSKALNYSIASDHSNPNKNSQVQQQITAGDVNNISNGFSNNKQQLSANQHQSPEQLFNNLSNNKLHNQDNSFSHQNNQNSLNFSKNINNDSAEGKNSLLDHHQEGNLGTNMQQYIHHPDDSQRDDQSHTQNYNLIHQHEEQQNYHENSQNSIHQPQNLQKKFQDEELEELLKEIEEINIDDMQPEVVVEKLKKLGGEAKRLKQEIEQNNLVIQDYKMRQENERSRYSDQIKELFEQLSQTRQELRSKKDQFEQLESNQIGLEEQIESYDQILQQKQEEYEKVNEELRQLRQIAGDRLQEMNEIKLKYEIENNALQQEVEQLNVIVQEYESSINQDKNSSEERSSSMQFNSQRSGQQTAIRQSNSPKNYSTFQTGNLAKQGNEQNQLQSRQTQEQESNQHYNVSTLNNQVERLQSEIYSKEQQIQQLIEDIKQKDLHILHITDDFQKQIQHLNQQIEDIQNEKETIIHENEYCKKEVQKLMEKDLINTNKLKDKKEVKQLQQQLDTKQLEVEKLILEKENLNYFVEAYRKFIFNENIKRAIQEYIGVIENISSLEYKRRENVHKINSLEMQQTLEEYQNDIIKIKEEIISLKESQFTLDDQKKVLLTRKIQLDKELESITISQSDRYESWQTLEEDYQEIKKKVERQVREFTLKEITYNNVQTAYNDLLKEYGRLLSQSITQQKKPLMRNQSAQGGQTFILNKSLQSNLSQNQFSPNKKSTIQEVSAEENSQITNNVNQKLLIQIINQYYQTSILLKYLLMRFRVKNQDTTAAIIIMTQLLLIITTICQQQIMKKMFTINKLVKILIILYKIKKFNKISNEILFMCKKTFSILYQNKSLFSLILLKQFLSFHQFGINICLIQNINNFVLLILFIHLLIQIFNEVRNRKLIRQYNKIIIIVFYIKIISFKTFNNQKQKLLKTMHRQILKQLIGLLQPNKSEKQINKQKYLYKIYINSNRKIYIKYNKKMDQQIIIYWFINVFIRQRYKYKIKMTGLINDIQLFIRLCFYVCMYFQRLQNQSMTILSIYKQFSKQILLINKFIDYIFTLLISDQQFKLTKFYFFIYFLSHRVLSSAIRNSRKINIWRLQCLFFLWSSFLNALNVWILVIC</sequence>
<evidence type="ECO:0000256" key="2">
    <source>
        <dbReference type="SAM" id="MobiDB-lite"/>
    </source>
</evidence>
<dbReference type="PANTHER" id="PTHR46007:SF12">
    <property type="entry name" value="C2H2-TYPE DOMAIN-CONTAINING PROTEIN-RELATED"/>
    <property type="match status" value="1"/>
</dbReference>
<feature type="compositionally biased region" description="Polar residues" evidence="2">
    <location>
        <begin position="34"/>
        <end position="60"/>
    </location>
</feature>
<feature type="compositionally biased region" description="Polar residues" evidence="2">
    <location>
        <begin position="597"/>
        <end position="657"/>
    </location>
</feature>
<feature type="region of interest" description="Disordered" evidence="2">
    <location>
        <begin position="597"/>
        <end position="670"/>
    </location>
</feature>
<dbReference type="InParanoid" id="I7M3B3"/>
<feature type="transmembrane region" description="Helical" evidence="3">
    <location>
        <begin position="1653"/>
        <end position="1672"/>
    </location>
</feature>
<dbReference type="STRING" id="312017.I7M3B3"/>
<feature type="region of interest" description="Disordered" evidence="2">
    <location>
        <begin position="205"/>
        <end position="235"/>
    </location>
</feature>